<keyword evidence="1" id="KW-0175">Coiled coil</keyword>
<feature type="coiled-coil region" evidence="1">
    <location>
        <begin position="27"/>
        <end position="75"/>
    </location>
</feature>
<gene>
    <name evidence="2" type="ORF">FOZ63_004581</name>
</gene>
<feature type="non-terminal residue" evidence="2">
    <location>
        <position position="403"/>
    </location>
</feature>
<dbReference type="Proteomes" id="UP000553632">
    <property type="component" value="Unassembled WGS sequence"/>
</dbReference>
<dbReference type="AlphaFoldDB" id="A0A7J6SEJ4"/>
<accession>A0A7J6SEJ4</accession>
<comment type="caution">
    <text evidence="2">The sequence shown here is derived from an EMBL/GenBank/DDBJ whole genome shotgun (WGS) entry which is preliminary data.</text>
</comment>
<keyword evidence="3" id="KW-1185">Reference proteome</keyword>
<sequence>MSSTASSRLALLEARISQSIPLQLQANQEMAEEIVRLRAENRQLRCDNAELREGASEALKELRVLREENAILRRRLQSSSPVPSTQGGFDDEIRGRCASLRGRSPSEIARQRQAYRHATDLQLSFSYFNTHSYSTHLPLVMMAFASKYPTVAPLSPISTASGSLGGDLYTPSVDQLPSNPLGLSILETESSVRFFIDEAALVREVLEMLPEKRRLMVAIHPQQGSAPPTLNFVTSRLPPAVESLFVLAPSPAAATGFDDVLRVAVAVLVLPEVADVVKVCSPGVLGPLVTVTSFDSPLSPYDFNDLSVTEPKETPQRHDHHEAPMDDLLSIDDIYITTTGSTGVCAVLTLNDVKNLLPPTEAECRARVLMVKRCHRLGNRCSTRIKAYFDALLGKKDAVEHVL</sequence>
<organism evidence="2 3">
    <name type="scientific">Perkinsus olseni</name>
    <name type="common">Perkinsus atlanticus</name>
    <dbReference type="NCBI Taxonomy" id="32597"/>
    <lineage>
        <taxon>Eukaryota</taxon>
        <taxon>Sar</taxon>
        <taxon>Alveolata</taxon>
        <taxon>Perkinsozoa</taxon>
        <taxon>Perkinsea</taxon>
        <taxon>Perkinsida</taxon>
        <taxon>Perkinsidae</taxon>
        <taxon>Perkinsus</taxon>
    </lineage>
</organism>
<proteinExistence type="predicted"/>
<evidence type="ECO:0000313" key="2">
    <source>
        <dbReference type="EMBL" id="KAF4731369.1"/>
    </source>
</evidence>
<dbReference type="EMBL" id="JABANO010018716">
    <property type="protein sequence ID" value="KAF4731369.1"/>
    <property type="molecule type" value="Genomic_DNA"/>
</dbReference>
<protein>
    <submittedName>
        <fullName evidence="2">Uncharacterized protein</fullName>
    </submittedName>
</protein>
<evidence type="ECO:0000313" key="3">
    <source>
        <dbReference type="Proteomes" id="UP000553632"/>
    </source>
</evidence>
<reference evidence="2 3" key="1">
    <citation type="submission" date="2020-04" db="EMBL/GenBank/DDBJ databases">
        <title>Perkinsus olseni comparative genomics.</title>
        <authorList>
            <person name="Bogema D.R."/>
        </authorList>
    </citation>
    <scope>NUCLEOTIDE SEQUENCE [LARGE SCALE GENOMIC DNA]</scope>
    <source>
        <strain evidence="2 3">ATCC PRA-207</strain>
    </source>
</reference>
<name>A0A7J6SEJ4_PEROL</name>
<evidence type="ECO:0000256" key="1">
    <source>
        <dbReference type="SAM" id="Coils"/>
    </source>
</evidence>